<gene>
    <name evidence="1" type="ORF">SCALIN_C47_0055</name>
</gene>
<comment type="caution">
    <text evidence="1">The sequence shown here is derived from an EMBL/GenBank/DDBJ whole genome shotgun (WGS) entry which is preliminary data.</text>
</comment>
<keyword evidence="2" id="KW-1185">Reference proteome</keyword>
<dbReference type="AlphaFoldDB" id="A0A286U4S2"/>
<reference evidence="1 2" key="1">
    <citation type="journal article" date="2017" name="Environ. Microbiol. Rep.">
        <title>Genetic diversity of marine anaerobic ammonium-oxidizing bacteria as revealed by genomic and proteomic analyses of 'Candidatus Scalindua japonica'.</title>
        <authorList>
            <person name="Oshiki M."/>
            <person name="Mizuto K."/>
            <person name="Kimura Z."/>
            <person name="Kindaichi T."/>
            <person name="Satoh H."/>
            <person name="Okabe S."/>
        </authorList>
    </citation>
    <scope>NUCLEOTIDE SEQUENCE [LARGE SCALE GENOMIC DNA]</scope>
    <source>
        <strain evidence="2">husup-a2</strain>
    </source>
</reference>
<protein>
    <submittedName>
        <fullName evidence="1">Transposase</fullName>
    </submittedName>
</protein>
<name>A0A286U4S2_9BACT</name>
<sequence length="87" mass="10291">MRAHSQYNVDGRLFIKFVALIIYAEASRVMKEKKLFNKYTVKELFAELKKLKITHIEKNDPILSELSKRQKIIFDAFGIQEDTLHSY</sequence>
<dbReference type="Proteomes" id="UP000218542">
    <property type="component" value="Unassembled WGS sequence"/>
</dbReference>
<dbReference type="EMBL" id="BAOS01000047">
    <property type="protein sequence ID" value="GAX63084.1"/>
    <property type="molecule type" value="Genomic_DNA"/>
</dbReference>
<evidence type="ECO:0000313" key="1">
    <source>
        <dbReference type="EMBL" id="GAX63084.1"/>
    </source>
</evidence>
<proteinExistence type="predicted"/>
<accession>A0A286U4S2</accession>
<organism evidence="1 2">
    <name type="scientific">Candidatus Scalindua japonica</name>
    <dbReference type="NCBI Taxonomy" id="1284222"/>
    <lineage>
        <taxon>Bacteria</taxon>
        <taxon>Pseudomonadati</taxon>
        <taxon>Planctomycetota</taxon>
        <taxon>Candidatus Brocadiia</taxon>
        <taxon>Candidatus Brocadiales</taxon>
        <taxon>Candidatus Scalinduaceae</taxon>
        <taxon>Candidatus Scalindua</taxon>
    </lineage>
</organism>
<evidence type="ECO:0000313" key="2">
    <source>
        <dbReference type="Proteomes" id="UP000218542"/>
    </source>
</evidence>